<keyword evidence="2" id="KW-0732">Signal</keyword>
<protein>
    <submittedName>
        <fullName evidence="3">Uncharacterized protein</fullName>
    </submittedName>
</protein>
<gene>
    <name evidence="3" type="ORF">SAMN04488498_11230</name>
</gene>
<dbReference type="EMBL" id="FOSL01000012">
    <property type="protein sequence ID" value="SFK76540.1"/>
    <property type="molecule type" value="Genomic_DNA"/>
</dbReference>
<name>A0A1I4C7C9_9HYPH</name>
<feature type="region of interest" description="Disordered" evidence="1">
    <location>
        <begin position="25"/>
        <end position="112"/>
    </location>
</feature>
<keyword evidence="4" id="KW-1185">Reference proteome</keyword>
<evidence type="ECO:0000256" key="1">
    <source>
        <dbReference type="SAM" id="MobiDB-lite"/>
    </source>
</evidence>
<dbReference type="RefSeq" id="WP_149761746.1">
    <property type="nucleotide sequence ID" value="NZ_BSPE01000004.1"/>
</dbReference>
<organism evidence="3 4">
    <name type="scientific">Neomesorhizobium albiziae</name>
    <dbReference type="NCBI Taxonomy" id="335020"/>
    <lineage>
        <taxon>Bacteria</taxon>
        <taxon>Pseudomonadati</taxon>
        <taxon>Pseudomonadota</taxon>
        <taxon>Alphaproteobacteria</taxon>
        <taxon>Hyphomicrobiales</taxon>
        <taxon>Phyllobacteriaceae</taxon>
        <taxon>Neomesorhizobium</taxon>
    </lineage>
</organism>
<evidence type="ECO:0000313" key="3">
    <source>
        <dbReference type="EMBL" id="SFK76540.1"/>
    </source>
</evidence>
<dbReference type="Proteomes" id="UP000323300">
    <property type="component" value="Unassembled WGS sequence"/>
</dbReference>
<proteinExistence type="predicted"/>
<dbReference type="PROSITE" id="PS51257">
    <property type="entry name" value="PROKAR_LIPOPROTEIN"/>
    <property type="match status" value="1"/>
</dbReference>
<feature type="chain" id="PRO_5009302561" evidence="2">
    <location>
        <begin position="25"/>
        <end position="112"/>
    </location>
</feature>
<feature type="signal peptide" evidence="2">
    <location>
        <begin position="1"/>
        <end position="24"/>
    </location>
</feature>
<evidence type="ECO:0000256" key="2">
    <source>
        <dbReference type="SAM" id="SignalP"/>
    </source>
</evidence>
<sequence>MRHIRPTFIAVAAVAALFAGSAGAACPDPDTTASINDKSSTGIAKDGTHAPLENDASAMQNEPVKKDGKTMPLATEEGGGNKNLATSQQDIEAQQKGDQTAAAKAEDDACKD</sequence>
<dbReference type="OrthoDB" id="8402860at2"/>
<dbReference type="AlphaFoldDB" id="A0A1I4C7C9"/>
<feature type="compositionally biased region" description="Polar residues" evidence="1">
    <location>
        <begin position="83"/>
        <end position="98"/>
    </location>
</feature>
<reference evidence="3 4" key="1">
    <citation type="submission" date="2016-10" db="EMBL/GenBank/DDBJ databases">
        <authorList>
            <person name="Varghese N."/>
            <person name="Submissions S."/>
        </authorList>
    </citation>
    <scope>NUCLEOTIDE SEQUENCE [LARGE SCALE GENOMIC DNA]</scope>
    <source>
        <strain evidence="3 4">DSM 21822</strain>
    </source>
</reference>
<accession>A0A1I4C7C9</accession>
<feature type="compositionally biased region" description="Polar residues" evidence="1">
    <location>
        <begin position="31"/>
        <end position="42"/>
    </location>
</feature>
<evidence type="ECO:0000313" key="4">
    <source>
        <dbReference type="Proteomes" id="UP000323300"/>
    </source>
</evidence>